<reference evidence="2 3" key="1">
    <citation type="submission" date="2024-06" db="EMBL/GenBank/DDBJ databases">
        <authorList>
            <person name="Woo H."/>
        </authorList>
    </citation>
    <scope>NUCLEOTIDE SEQUENCE [LARGE SCALE GENOMIC DNA]</scope>
    <source>
        <strain evidence="2 3">S2-g</strain>
    </source>
</reference>
<sequence>MTERLYFRRSSTIARIKRAAIHGRTAAFPATIHDREDQTGGHPWPHGCISGDHP</sequence>
<comment type="caution">
    <text evidence="2">The sequence shown here is derived from an EMBL/GenBank/DDBJ whole genome shotgun (WGS) entry which is preliminary data.</text>
</comment>
<evidence type="ECO:0000256" key="1">
    <source>
        <dbReference type="SAM" id="MobiDB-lite"/>
    </source>
</evidence>
<protein>
    <submittedName>
        <fullName evidence="2">Uncharacterized protein</fullName>
    </submittedName>
</protein>
<evidence type="ECO:0000313" key="2">
    <source>
        <dbReference type="EMBL" id="MEW9623803.1"/>
    </source>
</evidence>
<keyword evidence="3" id="KW-1185">Reference proteome</keyword>
<evidence type="ECO:0000313" key="3">
    <source>
        <dbReference type="Proteomes" id="UP001556170"/>
    </source>
</evidence>
<dbReference type="RefSeq" id="WP_367844111.1">
    <property type="nucleotide sequence ID" value="NZ_JBFOHL010000004.1"/>
</dbReference>
<dbReference type="EMBL" id="JBFOHL010000004">
    <property type="protein sequence ID" value="MEW9623803.1"/>
    <property type="molecule type" value="Genomic_DNA"/>
</dbReference>
<name>A0ABV3QNK6_9GAMM</name>
<feature type="region of interest" description="Disordered" evidence="1">
    <location>
        <begin position="27"/>
        <end position="54"/>
    </location>
</feature>
<organism evidence="2 3">
    <name type="scientific">Rhodanobacter geophilus</name>
    <dbReference type="NCBI Taxonomy" id="3162488"/>
    <lineage>
        <taxon>Bacteria</taxon>
        <taxon>Pseudomonadati</taxon>
        <taxon>Pseudomonadota</taxon>
        <taxon>Gammaproteobacteria</taxon>
        <taxon>Lysobacterales</taxon>
        <taxon>Rhodanobacteraceae</taxon>
        <taxon>Rhodanobacter</taxon>
    </lineage>
</organism>
<dbReference type="Proteomes" id="UP001556170">
    <property type="component" value="Unassembled WGS sequence"/>
</dbReference>
<gene>
    <name evidence="2" type="ORF">ABQJ56_06140</name>
</gene>
<proteinExistence type="predicted"/>
<accession>A0ABV3QNK6</accession>